<evidence type="ECO:0000256" key="3">
    <source>
        <dbReference type="ARBA" id="ARBA00023163"/>
    </source>
</evidence>
<dbReference type="AlphaFoldDB" id="A0A840IFZ1"/>
<dbReference type="PROSITE" id="PS50943">
    <property type="entry name" value="HTH_CROC1"/>
    <property type="match status" value="1"/>
</dbReference>
<feature type="domain" description="HTH cro/C1-type" evidence="4">
    <location>
        <begin position="20"/>
        <end position="74"/>
    </location>
</feature>
<dbReference type="Pfam" id="PF01381">
    <property type="entry name" value="HTH_3"/>
    <property type="match status" value="1"/>
</dbReference>
<dbReference type="GO" id="GO:0003700">
    <property type="term" value="F:DNA-binding transcription factor activity"/>
    <property type="evidence" value="ECO:0007669"/>
    <property type="project" value="TreeGrafter"/>
</dbReference>
<dbReference type="PANTHER" id="PTHR46797">
    <property type="entry name" value="HTH-TYPE TRANSCRIPTIONAL REGULATOR"/>
    <property type="match status" value="1"/>
</dbReference>
<evidence type="ECO:0000256" key="1">
    <source>
        <dbReference type="ARBA" id="ARBA00023015"/>
    </source>
</evidence>
<dbReference type="RefSeq" id="WP_183342407.1">
    <property type="nucleotide sequence ID" value="NZ_JACHNU010000002.1"/>
</dbReference>
<dbReference type="Gene3D" id="1.10.260.40">
    <property type="entry name" value="lambda repressor-like DNA-binding domains"/>
    <property type="match status" value="1"/>
</dbReference>
<evidence type="ECO:0000313" key="5">
    <source>
        <dbReference type="EMBL" id="MBB4662888.1"/>
    </source>
</evidence>
<reference evidence="5 6" key="1">
    <citation type="submission" date="2020-08" db="EMBL/GenBank/DDBJ databases">
        <title>Genomic Encyclopedia of Archaeal and Bacterial Type Strains, Phase II (KMG-II): from individual species to whole genera.</title>
        <authorList>
            <person name="Goeker M."/>
        </authorList>
    </citation>
    <scope>NUCLEOTIDE SEQUENCE [LARGE SCALE GENOMIC DNA]</scope>
    <source>
        <strain evidence="5 6">DSM 23288</strain>
    </source>
</reference>
<keyword evidence="2" id="KW-0238">DNA-binding</keyword>
<dbReference type="GO" id="GO:0003677">
    <property type="term" value="F:DNA binding"/>
    <property type="evidence" value="ECO:0007669"/>
    <property type="project" value="UniProtKB-KW"/>
</dbReference>
<keyword evidence="6" id="KW-1185">Reference proteome</keyword>
<evidence type="ECO:0000313" key="6">
    <source>
        <dbReference type="Proteomes" id="UP000585272"/>
    </source>
</evidence>
<dbReference type="Proteomes" id="UP000585272">
    <property type="component" value="Unassembled WGS sequence"/>
</dbReference>
<keyword evidence="3" id="KW-0804">Transcription</keyword>
<keyword evidence="1" id="KW-0805">Transcription regulation</keyword>
<dbReference type="PANTHER" id="PTHR46797:SF23">
    <property type="entry name" value="HTH-TYPE TRANSCRIPTIONAL REGULATOR SUTR"/>
    <property type="match status" value="1"/>
</dbReference>
<dbReference type="GO" id="GO:0005829">
    <property type="term" value="C:cytosol"/>
    <property type="evidence" value="ECO:0007669"/>
    <property type="project" value="TreeGrafter"/>
</dbReference>
<dbReference type="EMBL" id="JACHNU010000002">
    <property type="protein sequence ID" value="MBB4662888.1"/>
    <property type="molecule type" value="Genomic_DNA"/>
</dbReference>
<dbReference type="InterPro" id="IPR010982">
    <property type="entry name" value="Lambda_DNA-bd_dom_sf"/>
</dbReference>
<organism evidence="5 6">
    <name type="scientific">Conexibacter arvalis</name>
    <dbReference type="NCBI Taxonomy" id="912552"/>
    <lineage>
        <taxon>Bacteria</taxon>
        <taxon>Bacillati</taxon>
        <taxon>Actinomycetota</taxon>
        <taxon>Thermoleophilia</taxon>
        <taxon>Solirubrobacterales</taxon>
        <taxon>Conexibacteraceae</taxon>
        <taxon>Conexibacter</taxon>
    </lineage>
</organism>
<proteinExistence type="predicted"/>
<sequence>MVSHTPPAQSVEHDVLGRTVRELRARRALSQEELGSASGLHRNYVGAIERGEINPTFKVLLKLSAGLCVQLSELFALYEERRAEPRPARSPRRRASS</sequence>
<comment type="caution">
    <text evidence="5">The sequence shown here is derived from an EMBL/GenBank/DDBJ whole genome shotgun (WGS) entry which is preliminary data.</text>
</comment>
<dbReference type="InterPro" id="IPR050807">
    <property type="entry name" value="TransReg_Diox_bact_type"/>
</dbReference>
<dbReference type="SMART" id="SM00530">
    <property type="entry name" value="HTH_XRE"/>
    <property type="match status" value="1"/>
</dbReference>
<evidence type="ECO:0000259" key="4">
    <source>
        <dbReference type="PROSITE" id="PS50943"/>
    </source>
</evidence>
<dbReference type="InterPro" id="IPR001387">
    <property type="entry name" value="Cro/C1-type_HTH"/>
</dbReference>
<dbReference type="CDD" id="cd00093">
    <property type="entry name" value="HTH_XRE"/>
    <property type="match status" value="1"/>
</dbReference>
<accession>A0A840IFZ1</accession>
<dbReference type="SUPFAM" id="SSF47413">
    <property type="entry name" value="lambda repressor-like DNA-binding domains"/>
    <property type="match status" value="1"/>
</dbReference>
<evidence type="ECO:0000256" key="2">
    <source>
        <dbReference type="ARBA" id="ARBA00023125"/>
    </source>
</evidence>
<protein>
    <submittedName>
        <fullName evidence="5">Transcriptional regulator with XRE-family HTH domain</fullName>
    </submittedName>
</protein>
<gene>
    <name evidence="5" type="ORF">BDZ31_002474</name>
</gene>
<name>A0A840IFZ1_9ACTN</name>